<proteinExistence type="inferred from homology"/>
<evidence type="ECO:0000256" key="5">
    <source>
        <dbReference type="ARBA" id="ARBA00022519"/>
    </source>
</evidence>
<protein>
    <submittedName>
        <fullName evidence="12">Uncharacterized protein</fullName>
    </submittedName>
</protein>
<comment type="subcellular location">
    <subcellularLocation>
        <location evidence="1">Cell inner membrane</location>
    </subcellularLocation>
</comment>
<dbReference type="PANTHER" id="PTHR38831">
    <property type="entry name" value="TYPE II SECRETION SYSTEM PROTEIN K"/>
    <property type="match status" value="1"/>
</dbReference>
<feature type="domain" description="T2SS protein K first SAM-like" evidence="11">
    <location>
        <begin position="49"/>
        <end position="159"/>
    </location>
</feature>
<dbReference type="Gene3D" id="1.10.40.60">
    <property type="entry name" value="EpsJ-like"/>
    <property type="match status" value="2"/>
</dbReference>
<evidence type="ECO:0000256" key="1">
    <source>
        <dbReference type="ARBA" id="ARBA00004533"/>
    </source>
</evidence>
<evidence type="ECO:0000256" key="4">
    <source>
        <dbReference type="ARBA" id="ARBA00022475"/>
    </source>
</evidence>
<evidence type="ECO:0000256" key="6">
    <source>
        <dbReference type="ARBA" id="ARBA00022692"/>
    </source>
</evidence>
<evidence type="ECO:0000313" key="13">
    <source>
        <dbReference type="Proteomes" id="UP000261875"/>
    </source>
</evidence>
<dbReference type="STRING" id="1878942.GCA_900128755_00834"/>
<evidence type="ECO:0000313" key="12">
    <source>
        <dbReference type="EMBL" id="AWK15164.1"/>
    </source>
</evidence>
<evidence type="ECO:0000256" key="2">
    <source>
        <dbReference type="ARBA" id="ARBA00007246"/>
    </source>
</evidence>
<dbReference type="InterPro" id="IPR038072">
    <property type="entry name" value="GspK_central_sf"/>
</dbReference>
<evidence type="ECO:0000256" key="9">
    <source>
        <dbReference type="ARBA" id="ARBA00023136"/>
    </source>
</evidence>
<name>A0A2U8IAF8_9GAMM</name>
<dbReference type="RefSeq" id="WP_072550602.1">
    <property type="nucleotide sequence ID" value="NZ_CP021659.1"/>
</dbReference>
<evidence type="ECO:0000256" key="7">
    <source>
        <dbReference type="ARBA" id="ARBA00022927"/>
    </source>
</evidence>
<evidence type="ECO:0000259" key="10">
    <source>
        <dbReference type="Pfam" id="PF03934"/>
    </source>
</evidence>
<keyword evidence="5" id="KW-0997">Cell inner membrane</keyword>
<keyword evidence="4" id="KW-1003">Cell membrane</keyword>
<dbReference type="Proteomes" id="UP000261875">
    <property type="component" value="Chromosome"/>
</dbReference>
<sequence length="272" mass="32056">MDIIRCRNRIKKIVNFGKKNSNIQQWVNKKQYIYLDDAIISVNLFNDSACFNINALYNSNFDERIQESYHPEEVFKNLLIYNGVHHQKANEIMSLILNRKRSNNSRLNKKQKQSNNNKVKLAPVITNRLFQDITELRMLPYIDKYIFNRLKGILCALPDDKFNINTLNPLHSQLLVSFFPKIIDKARALEIINMKPTSGWHNVDAFIDHLLLNNNELAKFKKNITTLLTIEEIYFHAIMWIEKNGNYFRMKSTFKVTSQGVEVIQRQYGINE</sequence>
<dbReference type="Pfam" id="PF03934">
    <property type="entry name" value="T2SSK"/>
    <property type="match status" value="1"/>
</dbReference>
<reference evidence="12 13" key="1">
    <citation type="submission" date="2017-05" db="EMBL/GenBank/DDBJ databases">
        <title>Genome sequence of Candidatus Fukatsuia symbiotica and Candidatus Hamiltonella defensa from Acyrthosiphon pisum strain 5D.</title>
        <authorList>
            <person name="Patel V.A."/>
            <person name="Chevignon G."/>
            <person name="Russell J.A."/>
            <person name="Oliver K.M."/>
        </authorList>
    </citation>
    <scope>NUCLEOTIDE SEQUENCE [LARGE SCALE GENOMIC DNA]</scope>
    <source>
        <strain evidence="12 13">5D</strain>
    </source>
</reference>
<keyword evidence="3" id="KW-0813">Transport</keyword>
<dbReference type="EMBL" id="CP021659">
    <property type="protein sequence ID" value="AWK15164.1"/>
    <property type="molecule type" value="Genomic_DNA"/>
</dbReference>
<dbReference type="Pfam" id="PF21687">
    <property type="entry name" value="T2SSK_1st"/>
    <property type="match status" value="1"/>
</dbReference>
<keyword evidence="13" id="KW-1185">Reference proteome</keyword>
<keyword evidence="6" id="KW-0812">Transmembrane</keyword>
<dbReference type="InterPro" id="IPR049179">
    <property type="entry name" value="T2SSK_SAM-like_2nd"/>
</dbReference>
<keyword evidence="7" id="KW-0653">Protein transport</keyword>
<evidence type="ECO:0000256" key="3">
    <source>
        <dbReference type="ARBA" id="ARBA00022448"/>
    </source>
</evidence>
<dbReference type="AlphaFoldDB" id="A0A2U8IAF8"/>
<keyword evidence="9" id="KW-0472">Membrane</keyword>
<dbReference type="OrthoDB" id="9788973at2"/>
<dbReference type="InterPro" id="IPR005628">
    <property type="entry name" value="GspK"/>
</dbReference>
<organism evidence="12 13">
    <name type="scientific">Candidatus Fukatsuia symbiotica</name>
    <dbReference type="NCBI Taxonomy" id="1878942"/>
    <lineage>
        <taxon>Bacteria</taxon>
        <taxon>Pseudomonadati</taxon>
        <taxon>Pseudomonadota</taxon>
        <taxon>Gammaproteobacteria</taxon>
        <taxon>Enterobacterales</taxon>
        <taxon>Yersiniaceae</taxon>
        <taxon>Candidatus Fukatsuia</taxon>
    </lineage>
</organism>
<dbReference type="GO" id="GO:0009306">
    <property type="term" value="P:protein secretion"/>
    <property type="evidence" value="ECO:0007669"/>
    <property type="project" value="InterPro"/>
</dbReference>
<accession>A0A2U8IAF8</accession>
<dbReference type="InterPro" id="IPR049031">
    <property type="entry name" value="T2SSK_SAM-like_1st"/>
</dbReference>
<evidence type="ECO:0000259" key="11">
    <source>
        <dbReference type="Pfam" id="PF21687"/>
    </source>
</evidence>
<dbReference type="PANTHER" id="PTHR38831:SF1">
    <property type="entry name" value="TYPE II SECRETION SYSTEM PROTEIN K-RELATED"/>
    <property type="match status" value="1"/>
</dbReference>
<dbReference type="KEGG" id="fsm:CCS41_12880"/>
<dbReference type="GO" id="GO:0005886">
    <property type="term" value="C:plasma membrane"/>
    <property type="evidence" value="ECO:0007669"/>
    <property type="project" value="UniProtKB-SubCell"/>
</dbReference>
<gene>
    <name evidence="12" type="ORF">CCS41_12880</name>
</gene>
<keyword evidence="8" id="KW-1133">Transmembrane helix</keyword>
<dbReference type="SUPFAM" id="SSF158544">
    <property type="entry name" value="GspK insert domain-like"/>
    <property type="match status" value="2"/>
</dbReference>
<feature type="domain" description="T2SS protein K second SAM-like" evidence="10">
    <location>
        <begin position="163"/>
        <end position="223"/>
    </location>
</feature>
<comment type="similarity">
    <text evidence="2">Belongs to the GSP K family.</text>
</comment>
<evidence type="ECO:0000256" key="8">
    <source>
        <dbReference type="ARBA" id="ARBA00022989"/>
    </source>
</evidence>